<feature type="transmembrane region" description="Helical" evidence="11">
    <location>
        <begin position="55"/>
        <end position="76"/>
    </location>
</feature>
<dbReference type="NCBIfam" id="NF006939">
    <property type="entry name" value="PRK09421.1"/>
    <property type="match status" value="1"/>
</dbReference>
<evidence type="ECO:0000256" key="7">
    <source>
        <dbReference type="ARBA" id="ARBA00022519"/>
    </source>
</evidence>
<comment type="caution">
    <text evidence="14">The sequence shown here is derived from an EMBL/GenBank/DDBJ whole genome shotgun (WGS) entry which is preliminary data.</text>
</comment>
<dbReference type="PROSITE" id="PS50928">
    <property type="entry name" value="ABC_TM1"/>
    <property type="match status" value="1"/>
</dbReference>
<evidence type="ECO:0000256" key="5">
    <source>
        <dbReference type="ARBA" id="ARBA00022475"/>
    </source>
</evidence>
<feature type="transmembrane region" description="Helical" evidence="11">
    <location>
        <begin position="88"/>
        <end position="110"/>
    </location>
</feature>
<comment type="similarity">
    <text evidence="3 12">Belongs to the binding-protein-dependent transport system permease family. CysTW subfamily.</text>
</comment>
<keyword evidence="8 11" id="KW-0812">Transmembrane</keyword>
<keyword evidence="4 11" id="KW-0813">Transport</keyword>
<dbReference type="InterPro" id="IPR011867">
    <property type="entry name" value="ModB_ABC"/>
</dbReference>
<dbReference type="CDD" id="cd06261">
    <property type="entry name" value="TM_PBP2"/>
    <property type="match status" value="1"/>
</dbReference>
<evidence type="ECO:0000256" key="9">
    <source>
        <dbReference type="ARBA" id="ARBA00022989"/>
    </source>
</evidence>
<evidence type="ECO:0000259" key="13">
    <source>
        <dbReference type="PROSITE" id="PS50928"/>
    </source>
</evidence>
<dbReference type="InterPro" id="IPR000515">
    <property type="entry name" value="MetI-like"/>
</dbReference>
<dbReference type="HOGENOM" id="CLU_016047_14_3_5"/>
<keyword evidence="9 11" id="KW-1133">Transmembrane helix</keyword>
<dbReference type="FunFam" id="1.10.3720.10:FF:000018">
    <property type="entry name" value="Molybdenum transport system permease"/>
    <property type="match status" value="1"/>
</dbReference>
<evidence type="ECO:0000256" key="4">
    <source>
        <dbReference type="ARBA" id="ARBA00022448"/>
    </source>
</evidence>
<dbReference type="Pfam" id="PF00528">
    <property type="entry name" value="BPD_transp_1"/>
    <property type="match status" value="1"/>
</dbReference>
<organism evidence="14 15">
    <name type="scientific">Yoonia vestfoldensis SKA53</name>
    <dbReference type="NCBI Taxonomy" id="314232"/>
    <lineage>
        <taxon>Bacteria</taxon>
        <taxon>Pseudomonadati</taxon>
        <taxon>Pseudomonadota</taxon>
        <taxon>Alphaproteobacteria</taxon>
        <taxon>Rhodobacterales</taxon>
        <taxon>Paracoccaceae</taxon>
        <taxon>Yoonia</taxon>
    </lineage>
</organism>
<evidence type="ECO:0000256" key="10">
    <source>
        <dbReference type="ARBA" id="ARBA00023136"/>
    </source>
</evidence>
<dbReference type="Proteomes" id="UP000004507">
    <property type="component" value="Unassembled WGS sequence"/>
</dbReference>
<evidence type="ECO:0000313" key="15">
    <source>
        <dbReference type="Proteomes" id="UP000004507"/>
    </source>
</evidence>
<dbReference type="RefSeq" id="WP_007204154.1">
    <property type="nucleotide sequence ID" value="NZ_CH672414.1"/>
</dbReference>
<keyword evidence="6 12" id="KW-0500">Molybdenum</keyword>
<evidence type="ECO:0000256" key="2">
    <source>
        <dbReference type="ARBA" id="ARBA00004429"/>
    </source>
</evidence>
<dbReference type="NCBIfam" id="TIGR02141">
    <property type="entry name" value="modB_ABC"/>
    <property type="match status" value="1"/>
</dbReference>
<accession>A3V8G2</accession>
<keyword evidence="15" id="KW-1185">Reference proteome</keyword>
<dbReference type="PANTHER" id="PTHR30183">
    <property type="entry name" value="MOLYBDENUM TRANSPORT SYSTEM PERMEASE PROTEIN MODB"/>
    <property type="match status" value="1"/>
</dbReference>
<evidence type="ECO:0000256" key="12">
    <source>
        <dbReference type="RuleBase" id="RU365097"/>
    </source>
</evidence>
<evidence type="ECO:0000256" key="8">
    <source>
        <dbReference type="ARBA" id="ARBA00022692"/>
    </source>
</evidence>
<dbReference type="InterPro" id="IPR035906">
    <property type="entry name" value="MetI-like_sf"/>
</dbReference>
<feature type="domain" description="ABC transmembrane type-1" evidence="13">
    <location>
        <begin position="17"/>
        <end position="220"/>
    </location>
</feature>
<dbReference type="GO" id="GO:0005886">
    <property type="term" value="C:plasma membrane"/>
    <property type="evidence" value="ECO:0007669"/>
    <property type="project" value="UniProtKB-SubCell"/>
</dbReference>
<gene>
    <name evidence="14" type="primary">modB</name>
    <name evidence="14" type="ORF">SKA53_00969</name>
</gene>
<keyword evidence="5" id="KW-1003">Cell membrane</keyword>
<keyword evidence="7 12" id="KW-0997">Cell inner membrane</keyword>
<evidence type="ECO:0000256" key="11">
    <source>
        <dbReference type="RuleBase" id="RU363032"/>
    </source>
</evidence>
<dbReference type="SUPFAM" id="SSF161098">
    <property type="entry name" value="MetI-like"/>
    <property type="match status" value="1"/>
</dbReference>
<protein>
    <recommendedName>
        <fullName evidence="12">Molybdenum transport system permease</fullName>
    </recommendedName>
</protein>
<feature type="transmembrane region" description="Helical" evidence="11">
    <location>
        <begin position="23"/>
        <end position="43"/>
    </location>
</feature>
<feature type="transmembrane region" description="Helical" evidence="11">
    <location>
        <begin position="207"/>
        <end position="226"/>
    </location>
</feature>
<dbReference type="eggNOG" id="COG4149">
    <property type="taxonomic scope" value="Bacteria"/>
</dbReference>
<dbReference type="GO" id="GO:0015098">
    <property type="term" value="F:molybdate ion transmembrane transporter activity"/>
    <property type="evidence" value="ECO:0007669"/>
    <property type="project" value="UniProtKB-UniRule"/>
</dbReference>
<comment type="function">
    <text evidence="1 12">Part of the binding-protein-dependent transport system for molybdenum; probably responsible for the translocation of the substrate across the membrane.</text>
</comment>
<dbReference type="AlphaFoldDB" id="A3V8G2"/>
<feature type="transmembrane region" description="Helical" evidence="11">
    <location>
        <begin position="140"/>
        <end position="164"/>
    </location>
</feature>
<reference evidence="14 15" key="1">
    <citation type="submission" date="2006-01" db="EMBL/GenBank/DDBJ databases">
        <authorList>
            <person name="Hagstrom A."/>
            <person name="Ferriera S."/>
            <person name="Johnson J."/>
            <person name="Kravitz S."/>
            <person name="Halpern A."/>
            <person name="Remington K."/>
            <person name="Beeson K."/>
            <person name="Tran B."/>
            <person name="Rogers Y.-H."/>
            <person name="Friedman R."/>
            <person name="Venter J.C."/>
        </authorList>
    </citation>
    <scope>NUCLEOTIDE SEQUENCE [LARGE SCALE GENOMIC DNA]</scope>
    <source>
        <strain evidence="14 15">SKA53</strain>
    </source>
</reference>
<evidence type="ECO:0000256" key="6">
    <source>
        <dbReference type="ARBA" id="ARBA00022505"/>
    </source>
</evidence>
<sequence length="236" mass="25117">MGGDWANWLGPAEWQAVRLSVRVAFWATVVSLPLGIFVAYALARWNFWGKQLLNGIVHLPLILPPVVTGYLLLSTLGRRGPVGEVLDAWFGIVLSFRWTGAAVAAAIMAFPLMVRAIKLAIEAVDPKLEAAASTLGASRAWVFTTVTLPLILPGIIAGSILAFAKAIGEFGATITFVSNIPGQTQTIPSAIYAFLQVPGGQEQATRLVIIAIVIAMAALLLSEYLARRVAQRVAGS</sequence>
<dbReference type="STRING" id="314232.SKA53_00969"/>
<evidence type="ECO:0000256" key="1">
    <source>
        <dbReference type="ARBA" id="ARBA00002949"/>
    </source>
</evidence>
<dbReference type="Gene3D" id="1.10.3720.10">
    <property type="entry name" value="MetI-like"/>
    <property type="match status" value="1"/>
</dbReference>
<dbReference type="PANTHER" id="PTHR30183:SF3">
    <property type="entry name" value="MOLYBDENUM TRANSPORT SYSTEM PERMEASE PROTEIN MODB"/>
    <property type="match status" value="1"/>
</dbReference>
<dbReference type="OrthoDB" id="9774448at2"/>
<name>A3V8G2_9RHOB</name>
<evidence type="ECO:0000313" key="14">
    <source>
        <dbReference type="EMBL" id="EAQ05614.1"/>
    </source>
</evidence>
<keyword evidence="10 11" id="KW-0472">Membrane</keyword>
<dbReference type="EMBL" id="AAMS01000008">
    <property type="protein sequence ID" value="EAQ05614.1"/>
    <property type="molecule type" value="Genomic_DNA"/>
</dbReference>
<comment type="subcellular location">
    <subcellularLocation>
        <location evidence="2 12">Cell inner membrane</location>
        <topology evidence="2 12">Multi-pass membrane protein</topology>
    </subcellularLocation>
    <subcellularLocation>
        <location evidence="11">Cell membrane</location>
        <topology evidence="11">Multi-pass membrane protein</topology>
    </subcellularLocation>
</comment>
<evidence type="ECO:0000256" key="3">
    <source>
        <dbReference type="ARBA" id="ARBA00007069"/>
    </source>
</evidence>
<proteinExistence type="inferred from homology"/>